<accession>A0ABU6XPU6</accession>
<evidence type="ECO:0000313" key="1">
    <source>
        <dbReference type="EMBL" id="MED6199345.1"/>
    </source>
</evidence>
<name>A0ABU6XPU6_9FABA</name>
<reference evidence="1 2" key="1">
    <citation type="journal article" date="2023" name="Plants (Basel)">
        <title>Bridging the Gap: Combining Genomics and Transcriptomics Approaches to Understand Stylosanthes scabra, an Orphan Legume from the Brazilian Caatinga.</title>
        <authorList>
            <person name="Ferreira-Neto J.R.C."/>
            <person name="da Silva M.D."/>
            <person name="Binneck E."/>
            <person name="de Melo N.F."/>
            <person name="da Silva R.H."/>
            <person name="de Melo A.L.T.M."/>
            <person name="Pandolfi V."/>
            <person name="Bustamante F.O."/>
            <person name="Brasileiro-Vidal A.C."/>
            <person name="Benko-Iseppon A.M."/>
        </authorList>
    </citation>
    <scope>NUCLEOTIDE SEQUENCE [LARGE SCALE GENOMIC DNA]</scope>
    <source>
        <tissue evidence="1">Leaves</tissue>
    </source>
</reference>
<evidence type="ECO:0000313" key="2">
    <source>
        <dbReference type="Proteomes" id="UP001341840"/>
    </source>
</evidence>
<dbReference type="Proteomes" id="UP001341840">
    <property type="component" value="Unassembled WGS sequence"/>
</dbReference>
<organism evidence="1 2">
    <name type="scientific">Stylosanthes scabra</name>
    <dbReference type="NCBI Taxonomy" id="79078"/>
    <lineage>
        <taxon>Eukaryota</taxon>
        <taxon>Viridiplantae</taxon>
        <taxon>Streptophyta</taxon>
        <taxon>Embryophyta</taxon>
        <taxon>Tracheophyta</taxon>
        <taxon>Spermatophyta</taxon>
        <taxon>Magnoliopsida</taxon>
        <taxon>eudicotyledons</taxon>
        <taxon>Gunneridae</taxon>
        <taxon>Pentapetalae</taxon>
        <taxon>rosids</taxon>
        <taxon>fabids</taxon>
        <taxon>Fabales</taxon>
        <taxon>Fabaceae</taxon>
        <taxon>Papilionoideae</taxon>
        <taxon>50 kb inversion clade</taxon>
        <taxon>dalbergioids sensu lato</taxon>
        <taxon>Dalbergieae</taxon>
        <taxon>Pterocarpus clade</taxon>
        <taxon>Stylosanthes</taxon>
    </lineage>
</organism>
<sequence>MGWGFSLHIFQAFQVQVRAWKVGVYGLVSPKIESSVALSEKLVKFVQSDGRPAAALATGSGFLDFQNK</sequence>
<gene>
    <name evidence="1" type="ORF">PIB30_075083</name>
</gene>
<protein>
    <submittedName>
        <fullName evidence="1">Uncharacterized protein</fullName>
    </submittedName>
</protein>
<keyword evidence="2" id="KW-1185">Reference proteome</keyword>
<proteinExistence type="predicted"/>
<comment type="caution">
    <text evidence="1">The sequence shown here is derived from an EMBL/GenBank/DDBJ whole genome shotgun (WGS) entry which is preliminary data.</text>
</comment>
<dbReference type="EMBL" id="JASCZI010212397">
    <property type="protein sequence ID" value="MED6199345.1"/>
    <property type="molecule type" value="Genomic_DNA"/>
</dbReference>